<protein>
    <submittedName>
        <fullName evidence="13">DNAH</fullName>
    </submittedName>
</protein>
<keyword evidence="3" id="KW-0493">Microtubule</keyword>
<evidence type="ECO:0000256" key="7">
    <source>
        <dbReference type="ARBA" id="ARBA00023054"/>
    </source>
</evidence>
<keyword evidence="9" id="KW-0505">Motor protein</keyword>
<evidence type="ECO:0000313" key="13">
    <source>
        <dbReference type="EMBL" id="CAG2204445.1"/>
    </source>
</evidence>
<comment type="subcellular location">
    <subcellularLocation>
        <location evidence="1">Cytoplasm</location>
        <location evidence="1">Cytoskeleton</location>
        <location evidence="1">Cilium axoneme</location>
    </subcellularLocation>
</comment>
<dbReference type="AlphaFoldDB" id="A0A8S3RH74"/>
<accession>A0A8S3RH74</accession>
<dbReference type="EMBL" id="CAJPWZ010000953">
    <property type="protein sequence ID" value="CAG2204445.1"/>
    <property type="molecule type" value="Genomic_DNA"/>
</dbReference>
<dbReference type="InterPro" id="IPR013602">
    <property type="entry name" value="Dynein_heavy_linker"/>
</dbReference>
<dbReference type="PANTHER" id="PTHR45703">
    <property type="entry name" value="DYNEIN HEAVY CHAIN"/>
    <property type="match status" value="1"/>
</dbReference>
<evidence type="ECO:0000259" key="12">
    <source>
        <dbReference type="Pfam" id="PF08393"/>
    </source>
</evidence>
<dbReference type="Proteomes" id="UP000683360">
    <property type="component" value="Unassembled WGS sequence"/>
</dbReference>
<keyword evidence="10" id="KW-0206">Cytoskeleton</keyword>
<keyword evidence="7" id="KW-0175">Coiled coil</keyword>
<dbReference type="Gene3D" id="1.10.287.2620">
    <property type="match status" value="1"/>
</dbReference>
<dbReference type="GO" id="GO:0005524">
    <property type="term" value="F:ATP binding"/>
    <property type="evidence" value="ECO:0007669"/>
    <property type="project" value="UniProtKB-KW"/>
</dbReference>
<evidence type="ECO:0000256" key="11">
    <source>
        <dbReference type="ARBA" id="ARBA00023273"/>
    </source>
</evidence>
<evidence type="ECO:0000256" key="6">
    <source>
        <dbReference type="ARBA" id="ARBA00023017"/>
    </source>
</evidence>
<dbReference type="InterPro" id="IPR026983">
    <property type="entry name" value="DHC"/>
</dbReference>
<evidence type="ECO:0000256" key="8">
    <source>
        <dbReference type="ARBA" id="ARBA00023069"/>
    </source>
</evidence>
<keyword evidence="14" id="KW-1185">Reference proteome</keyword>
<keyword evidence="6" id="KW-0243">Dynein</keyword>
<evidence type="ECO:0000313" key="14">
    <source>
        <dbReference type="Proteomes" id="UP000683360"/>
    </source>
</evidence>
<name>A0A8S3RH74_MYTED</name>
<proteinExistence type="predicted"/>
<sequence>MHMKKIYDAAEQIHHTQIFEKWFRVNSKPFKQALLNTIKKWSYMFKQHLIDHVNNSLKELSDFIIKTDAGLLKPVNNYDGLVDCMGYLLAVKERQSSTDEMFEPLKQTIELLKTYNQEMPEEVHLQLQYHEDIAVMETEMRALLEASSLFEVNAPDFKQLKQCRKEIKLLKQLWDYIVIVRCSFDDWKTTPWKEINVEQMEIDTKKLAKDIRALDKEMPSLNAYVGLEDSLKNMLTSLKAVSELQNPSIRERHWMELMAETKVRFVMDENTTLADLLSLNLHKYEEAVHGIVDKASKEMSMEKVLNELDVTWAAMEFQHEPHPRTKITMLKTSRINRDFRR</sequence>
<evidence type="ECO:0000256" key="5">
    <source>
        <dbReference type="ARBA" id="ARBA00022840"/>
    </source>
</evidence>
<evidence type="ECO:0000256" key="4">
    <source>
        <dbReference type="ARBA" id="ARBA00022741"/>
    </source>
</evidence>
<dbReference type="GO" id="GO:0007018">
    <property type="term" value="P:microtubule-based movement"/>
    <property type="evidence" value="ECO:0007669"/>
    <property type="project" value="InterPro"/>
</dbReference>
<reference evidence="13" key="1">
    <citation type="submission" date="2021-03" db="EMBL/GenBank/DDBJ databases">
        <authorList>
            <person name="Bekaert M."/>
        </authorList>
    </citation>
    <scope>NUCLEOTIDE SEQUENCE</scope>
</reference>
<evidence type="ECO:0000256" key="9">
    <source>
        <dbReference type="ARBA" id="ARBA00023175"/>
    </source>
</evidence>
<keyword evidence="2" id="KW-0963">Cytoplasm</keyword>
<keyword evidence="11" id="KW-0966">Cell projection</keyword>
<evidence type="ECO:0000256" key="3">
    <source>
        <dbReference type="ARBA" id="ARBA00022701"/>
    </source>
</evidence>
<gene>
    <name evidence="13" type="ORF">MEDL_18898</name>
</gene>
<keyword evidence="8" id="KW-0969">Cilium</keyword>
<evidence type="ECO:0000256" key="1">
    <source>
        <dbReference type="ARBA" id="ARBA00004430"/>
    </source>
</evidence>
<dbReference type="PANTHER" id="PTHR45703:SF8">
    <property type="entry name" value="DYNEINS HEAVY CHAIN"/>
    <property type="match status" value="1"/>
</dbReference>
<dbReference type="Pfam" id="PF08393">
    <property type="entry name" value="DHC_N2"/>
    <property type="match status" value="1"/>
</dbReference>
<dbReference type="GO" id="GO:0030286">
    <property type="term" value="C:dynein complex"/>
    <property type="evidence" value="ECO:0007669"/>
    <property type="project" value="UniProtKB-KW"/>
</dbReference>
<evidence type="ECO:0000256" key="2">
    <source>
        <dbReference type="ARBA" id="ARBA00022490"/>
    </source>
</evidence>
<comment type="caution">
    <text evidence="13">The sequence shown here is derived from an EMBL/GenBank/DDBJ whole genome shotgun (WGS) entry which is preliminary data.</text>
</comment>
<keyword evidence="4" id="KW-0547">Nucleotide-binding</keyword>
<feature type="domain" description="Dynein heavy chain linker" evidence="12">
    <location>
        <begin position="160"/>
        <end position="331"/>
    </location>
</feature>
<organism evidence="13 14">
    <name type="scientific">Mytilus edulis</name>
    <name type="common">Blue mussel</name>
    <dbReference type="NCBI Taxonomy" id="6550"/>
    <lineage>
        <taxon>Eukaryota</taxon>
        <taxon>Metazoa</taxon>
        <taxon>Spiralia</taxon>
        <taxon>Lophotrochozoa</taxon>
        <taxon>Mollusca</taxon>
        <taxon>Bivalvia</taxon>
        <taxon>Autobranchia</taxon>
        <taxon>Pteriomorphia</taxon>
        <taxon>Mytilida</taxon>
        <taxon>Mytiloidea</taxon>
        <taxon>Mytilidae</taxon>
        <taxon>Mytilinae</taxon>
        <taxon>Mytilus</taxon>
    </lineage>
</organism>
<dbReference type="GO" id="GO:0045505">
    <property type="term" value="F:dynein intermediate chain binding"/>
    <property type="evidence" value="ECO:0007669"/>
    <property type="project" value="InterPro"/>
</dbReference>
<dbReference type="GO" id="GO:0051959">
    <property type="term" value="F:dynein light intermediate chain binding"/>
    <property type="evidence" value="ECO:0007669"/>
    <property type="project" value="InterPro"/>
</dbReference>
<dbReference type="FunFam" id="1.10.287.2620:FF:000002">
    <property type="entry name" value="Dynein heavy chain 2, axonemal"/>
    <property type="match status" value="1"/>
</dbReference>
<dbReference type="GO" id="GO:0005874">
    <property type="term" value="C:microtubule"/>
    <property type="evidence" value="ECO:0007669"/>
    <property type="project" value="UniProtKB-KW"/>
</dbReference>
<dbReference type="GO" id="GO:0005930">
    <property type="term" value="C:axoneme"/>
    <property type="evidence" value="ECO:0007669"/>
    <property type="project" value="UniProtKB-SubCell"/>
</dbReference>
<keyword evidence="5" id="KW-0067">ATP-binding</keyword>
<evidence type="ECO:0000256" key="10">
    <source>
        <dbReference type="ARBA" id="ARBA00023212"/>
    </source>
</evidence>
<dbReference type="OrthoDB" id="10249909at2759"/>